<dbReference type="GO" id="GO:0004653">
    <property type="term" value="F:polypeptide N-acetylgalactosaminyltransferase activity"/>
    <property type="evidence" value="ECO:0007669"/>
    <property type="project" value="TreeGrafter"/>
</dbReference>
<keyword evidence="9" id="KW-0472">Membrane</keyword>
<dbReference type="SUPFAM" id="SSF57903">
    <property type="entry name" value="FYVE/PHD zinc finger"/>
    <property type="match status" value="1"/>
</dbReference>
<dbReference type="OrthoDB" id="429263at2759"/>
<dbReference type="GO" id="GO:0000139">
    <property type="term" value="C:Golgi membrane"/>
    <property type="evidence" value="ECO:0007669"/>
    <property type="project" value="UniProtKB-SubCell"/>
</dbReference>
<sequence length="473" mass="54375">MKRLPYIKFAKWGECEDCGRWVHLQYCTSIRVIRRGDNFFCPDCTRKRAEQCKPRPFSDLPATSVIISYYNEARSTLLRTVVSVLRRTPPELIKEILLIDDFSDDVEVGRLLPEIPKVQVFRNKKREGLIRSRVRGANLAGSEVLTFLDSHCEVNVGWLEPLLFRIAESPKAVVCPVLDVINTSTFDYIAAPHTPVVVGGFDWGLNFKWEPPAQSMVFRPEDPRKTAVMAGGVFSISRSWFNKLGKYDPGMDIWGGENFELSFKVWMCGGEIEIVPCSRVGHVFRKRHPYEFPDGDTNTVIRNTRRVAEVWMDEYKRYFYKMKPSARMKPFGKISNRKKLRNQLECQSFAWYINNVYPVLKPPVSDEVLFGQLKQGDLCLDVDTGHVPIITILSPCDADRQSQEWSWKKRGDITNNGLCLTANLETTHSYILAKFCSQDESQQSVIPIMVSRSGYFQPKVTFTVETCNMNMMR</sequence>
<dbReference type="PANTHER" id="PTHR11675:SF119">
    <property type="entry name" value="POLYPEPTIDE N-ACETYLGALACTOSAMINYLTRANSFERASE 2"/>
    <property type="match status" value="1"/>
</dbReference>
<keyword evidence="8 13" id="KW-0333">Golgi apparatus</keyword>
<dbReference type="SUPFAM" id="SSF53448">
    <property type="entry name" value="Nucleotide-diphospho-sugar transferases"/>
    <property type="match status" value="1"/>
</dbReference>
<evidence type="ECO:0000256" key="2">
    <source>
        <dbReference type="ARBA" id="ARBA00004323"/>
    </source>
</evidence>
<keyword evidence="4" id="KW-0812">Transmembrane</keyword>
<evidence type="ECO:0000256" key="3">
    <source>
        <dbReference type="ARBA" id="ARBA00005680"/>
    </source>
</evidence>
<evidence type="ECO:0000256" key="5">
    <source>
        <dbReference type="ARBA" id="ARBA00022734"/>
    </source>
</evidence>
<dbReference type="PROSITE" id="PS50231">
    <property type="entry name" value="RICIN_B_LECTIN"/>
    <property type="match status" value="1"/>
</dbReference>
<keyword evidence="11" id="KW-0325">Glycoprotein</keyword>
<evidence type="ECO:0000259" key="14">
    <source>
        <dbReference type="Pfam" id="PF00535"/>
    </source>
</evidence>
<dbReference type="InterPro" id="IPR045885">
    <property type="entry name" value="GalNAc-T"/>
</dbReference>
<evidence type="ECO:0000256" key="4">
    <source>
        <dbReference type="ARBA" id="ARBA00022692"/>
    </source>
</evidence>
<dbReference type="InterPro" id="IPR000772">
    <property type="entry name" value="Ricin_B_lectin"/>
</dbReference>
<reference evidence="16 17" key="1">
    <citation type="journal article" date="2017" name="Nat. Ecol. Evol.">
        <title>Scallop genome provides insights into evolution of bilaterian karyotype and development.</title>
        <authorList>
            <person name="Wang S."/>
            <person name="Zhang J."/>
            <person name="Jiao W."/>
            <person name="Li J."/>
            <person name="Xun X."/>
            <person name="Sun Y."/>
            <person name="Guo X."/>
            <person name="Huan P."/>
            <person name="Dong B."/>
            <person name="Zhang L."/>
            <person name="Hu X."/>
            <person name="Sun X."/>
            <person name="Wang J."/>
            <person name="Zhao C."/>
            <person name="Wang Y."/>
            <person name="Wang D."/>
            <person name="Huang X."/>
            <person name="Wang R."/>
            <person name="Lv J."/>
            <person name="Li Y."/>
            <person name="Zhang Z."/>
            <person name="Liu B."/>
            <person name="Lu W."/>
            <person name="Hui Y."/>
            <person name="Liang J."/>
            <person name="Zhou Z."/>
            <person name="Hou R."/>
            <person name="Li X."/>
            <person name="Liu Y."/>
            <person name="Li H."/>
            <person name="Ning X."/>
            <person name="Lin Y."/>
            <person name="Zhao L."/>
            <person name="Xing Q."/>
            <person name="Dou J."/>
            <person name="Li Y."/>
            <person name="Mao J."/>
            <person name="Guo H."/>
            <person name="Dou H."/>
            <person name="Li T."/>
            <person name="Mu C."/>
            <person name="Jiang W."/>
            <person name="Fu Q."/>
            <person name="Fu X."/>
            <person name="Miao Y."/>
            <person name="Liu J."/>
            <person name="Yu Q."/>
            <person name="Li R."/>
            <person name="Liao H."/>
            <person name="Li X."/>
            <person name="Kong Y."/>
            <person name="Jiang Z."/>
            <person name="Chourrout D."/>
            <person name="Li R."/>
            <person name="Bao Z."/>
        </authorList>
    </citation>
    <scope>NUCLEOTIDE SEQUENCE [LARGE SCALE GENOMIC DNA]</scope>
    <source>
        <strain evidence="16 17">PY_sf001</strain>
    </source>
</reference>
<evidence type="ECO:0000313" key="17">
    <source>
        <dbReference type="Proteomes" id="UP000242188"/>
    </source>
</evidence>
<dbReference type="PANTHER" id="PTHR11675">
    <property type="entry name" value="N-ACETYLGALACTOSAMINYLTRANSFERASE"/>
    <property type="match status" value="1"/>
</dbReference>
<dbReference type="EMBL" id="NEDP02005478">
    <property type="protein sequence ID" value="OWF40233.1"/>
    <property type="molecule type" value="Genomic_DNA"/>
</dbReference>
<dbReference type="EC" id="2.4.1.-" evidence="13"/>
<evidence type="ECO:0000256" key="1">
    <source>
        <dbReference type="ARBA" id="ARBA00001936"/>
    </source>
</evidence>
<protein>
    <recommendedName>
        <fullName evidence="13">Polypeptide N-acetylgalactosaminyltransferase</fullName>
        <ecNumber evidence="13">2.4.1.-</ecNumber>
    </recommendedName>
    <alternativeName>
        <fullName evidence="13">Protein-UDP acetylgalactosaminyltransferase</fullName>
    </alternativeName>
</protein>
<comment type="cofactor">
    <cofactor evidence="1 13">
        <name>Mn(2+)</name>
        <dbReference type="ChEBI" id="CHEBI:29035"/>
    </cofactor>
</comment>
<dbReference type="FunFam" id="3.90.550.10:FF:000053">
    <property type="entry name" value="Polypeptide N-acetylgalactosaminyltransferase"/>
    <property type="match status" value="1"/>
</dbReference>
<keyword evidence="13 16" id="KW-0808">Transferase</keyword>
<dbReference type="InterPro" id="IPR001173">
    <property type="entry name" value="Glyco_trans_2-like"/>
</dbReference>
<comment type="subcellular location">
    <subcellularLocation>
        <location evidence="2 13">Golgi apparatus membrane</location>
        <topology evidence="2 13">Single-pass type II membrane protein</topology>
    </subcellularLocation>
</comment>
<keyword evidence="6" id="KW-0735">Signal-anchor</keyword>
<dbReference type="Proteomes" id="UP000242188">
    <property type="component" value="Unassembled WGS sequence"/>
</dbReference>
<evidence type="ECO:0000256" key="13">
    <source>
        <dbReference type="RuleBase" id="RU361242"/>
    </source>
</evidence>
<evidence type="ECO:0000256" key="8">
    <source>
        <dbReference type="ARBA" id="ARBA00023034"/>
    </source>
</evidence>
<evidence type="ECO:0000256" key="10">
    <source>
        <dbReference type="ARBA" id="ARBA00023157"/>
    </source>
</evidence>
<evidence type="ECO:0000256" key="6">
    <source>
        <dbReference type="ARBA" id="ARBA00022968"/>
    </source>
</evidence>
<accession>A0A210PUR5</accession>
<evidence type="ECO:0000313" key="16">
    <source>
        <dbReference type="EMBL" id="OWF40233.1"/>
    </source>
</evidence>
<dbReference type="InterPro" id="IPR029044">
    <property type="entry name" value="Nucleotide-diphossugar_trans"/>
</dbReference>
<dbReference type="Gene3D" id="2.80.10.50">
    <property type="match status" value="1"/>
</dbReference>
<keyword evidence="7" id="KW-1133">Transmembrane helix</keyword>
<dbReference type="CDD" id="cd02510">
    <property type="entry name" value="pp-GalNAc-T"/>
    <property type="match status" value="1"/>
</dbReference>
<organism evidence="16 17">
    <name type="scientific">Mizuhopecten yessoensis</name>
    <name type="common">Japanese scallop</name>
    <name type="synonym">Patinopecten yessoensis</name>
    <dbReference type="NCBI Taxonomy" id="6573"/>
    <lineage>
        <taxon>Eukaryota</taxon>
        <taxon>Metazoa</taxon>
        <taxon>Spiralia</taxon>
        <taxon>Lophotrochozoa</taxon>
        <taxon>Mollusca</taxon>
        <taxon>Bivalvia</taxon>
        <taxon>Autobranchia</taxon>
        <taxon>Pteriomorphia</taxon>
        <taxon>Pectinida</taxon>
        <taxon>Pectinoidea</taxon>
        <taxon>Pectinidae</taxon>
        <taxon>Mizuhopecten</taxon>
    </lineage>
</organism>
<keyword evidence="10 13" id="KW-1015">Disulfide bond</keyword>
<evidence type="ECO:0000256" key="12">
    <source>
        <dbReference type="ARBA" id="ARBA00023211"/>
    </source>
</evidence>
<comment type="pathway">
    <text evidence="13">Protein modification; protein glycosylation.</text>
</comment>
<dbReference type="Gene3D" id="3.90.550.10">
    <property type="entry name" value="Spore Coat Polysaccharide Biosynthesis Protein SpsA, Chain A"/>
    <property type="match status" value="1"/>
</dbReference>
<gene>
    <name evidence="16" type="ORF">KP79_PYT02276</name>
</gene>
<evidence type="ECO:0000256" key="11">
    <source>
        <dbReference type="ARBA" id="ARBA00023180"/>
    </source>
</evidence>
<dbReference type="InterPro" id="IPR035992">
    <property type="entry name" value="Ricin_B-like_lectins"/>
</dbReference>
<dbReference type="InterPro" id="IPR011011">
    <property type="entry name" value="Znf_FYVE_PHD"/>
</dbReference>
<feature type="domain" description="Glycosyltransferase 2-like" evidence="14">
    <location>
        <begin position="64"/>
        <end position="244"/>
    </location>
</feature>
<dbReference type="UniPathway" id="UPA00378"/>
<dbReference type="STRING" id="6573.A0A210PUR5"/>
<dbReference type="SUPFAM" id="SSF50370">
    <property type="entry name" value="Ricin B-like lectins"/>
    <property type="match status" value="1"/>
</dbReference>
<keyword evidence="13" id="KW-0328">Glycosyltransferase</keyword>
<dbReference type="AlphaFoldDB" id="A0A210PUR5"/>
<dbReference type="Pfam" id="PF00652">
    <property type="entry name" value="Ricin_B_lectin"/>
    <property type="match status" value="1"/>
</dbReference>
<evidence type="ECO:0000256" key="7">
    <source>
        <dbReference type="ARBA" id="ARBA00022989"/>
    </source>
</evidence>
<proteinExistence type="inferred from homology"/>
<comment type="similarity">
    <text evidence="3 13">Belongs to the glycosyltransferase 2 family. GalNAc-T subfamily.</text>
</comment>
<name>A0A210PUR5_MIZYE</name>
<evidence type="ECO:0000259" key="15">
    <source>
        <dbReference type="Pfam" id="PF00652"/>
    </source>
</evidence>
<dbReference type="GO" id="GO:0006493">
    <property type="term" value="P:protein O-linked glycosylation"/>
    <property type="evidence" value="ECO:0007669"/>
    <property type="project" value="TreeGrafter"/>
</dbReference>
<evidence type="ECO:0000256" key="9">
    <source>
        <dbReference type="ARBA" id="ARBA00023136"/>
    </source>
</evidence>
<comment type="caution">
    <text evidence="16">The sequence shown here is derived from an EMBL/GenBank/DDBJ whole genome shotgun (WGS) entry which is preliminary data.</text>
</comment>
<dbReference type="Pfam" id="PF00535">
    <property type="entry name" value="Glycos_transf_2"/>
    <property type="match status" value="1"/>
</dbReference>
<feature type="domain" description="Ricin B lectin" evidence="15">
    <location>
        <begin position="372"/>
        <end position="443"/>
    </location>
</feature>
<keyword evidence="12 13" id="KW-0464">Manganese</keyword>
<keyword evidence="17" id="KW-1185">Reference proteome</keyword>
<dbReference type="GO" id="GO:0030246">
    <property type="term" value="F:carbohydrate binding"/>
    <property type="evidence" value="ECO:0007669"/>
    <property type="project" value="UniProtKB-KW"/>
</dbReference>
<keyword evidence="5 13" id="KW-0430">Lectin</keyword>